<dbReference type="Pfam" id="PF00400">
    <property type="entry name" value="WD40"/>
    <property type="match status" value="4"/>
</dbReference>
<dbReference type="Gene3D" id="2.130.10.10">
    <property type="entry name" value="YVTN repeat-like/Quinoprotein amine dehydrogenase"/>
    <property type="match status" value="1"/>
</dbReference>
<name>A0A183SDP8_SCHSO</name>
<dbReference type="InterPro" id="IPR015943">
    <property type="entry name" value="WD40/YVTN_repeat-like_dom_sf"/>
</dbReference>
<feature type="repeat" description="WD" evidence="3">
    <location>
        <begin position="234"/>
        <end position="268"/>
    </location>
</feature>
<feature type="repeat" description="WD" evidence="3">
    <location>
        <begin position="57"/>
        <end position="93"/>
    </location>
</feature>
<accession>A0A183SDP8</accession>
<dbReference type="AlphaFoldDB" id="A0A183SDP8"/>
<dbReference type="InterPro" id="IPR036322">
    <property type="entry name" value="WD40_repeat_dom_sf"/>
</dbReference>
<dbReference type="OrthoDB" id="10251605at2759"/>
<dbReference type="EMBL" id="UYSU01032229">
    <property type="protein sequence ID" value="VDL88731.1"/>
    <property type="molecule type" value="Genomic_DNA"/>
</dbReference>
<evidence type="ECO:0000313" key="5">
    <source>
        <dbReference type="EMBL" id="VDL88731.1"/>
    </source>
</evidence>
<dbReference type="Proteomes" id="UP000275846">
    <property type="component" value="Unassembled WGS sequence"/>
</dbReference>
<evidence type="ECO:0000256" key="3">
    <source>
        <dbReference type="PROSITE-ProRule" id="PRU00221"/>
    </source>
</evidence>
<organism evidence="7">
    <name type="scientific">Schistocephalus solidus</name>
    <name type="common">Tapeworm</name>
    <dbReference type="NCBI Taxonomy" id="70667"/>
    <lineage>
        <taxon>Eukaryota</taxon>
        <taxon>Metazoa</taxon>
        <taxon>Spiralia</taxon>
        <taxon>Lophotrochozoa</taxon>
        <taxon>Platyhelminthes</taxon>
        <taxon>Cestoda</taxon>
        <taxon>Eucestoda</taxon>
        <taxon>Diphyllobothriidea</taxon>
        <taxon>Diphyllobothriidae</taxon>
        <taxon>Schistocephalus</taxon>
    </lineage>
</organism>
<feature type="repeat" description="WD" evidence="3">
    <location>
        <begin position="330"/>
        <end position="356"/>
    </location>
</feature>
<gene>
    <name evidence="5" type="ORF">SSLN_LOCUS2346</name>
</gene>
<keyword evidence="6" id="KW-1185">Reference proteome</keyword>
<dbReference type="InterPro" id="IPR019775">
    <property type="entry name" value="WD40_repeat_CS"/>
</dbReference>
<evidence type="ECO:0000256" key="2">
    <source>
        <dbReference type="ARBA" id="ARBA00022737"/>
    </source>
</evidence>
<dbReference type="SUPFAM" id="SSF50978">
    <property type="entry name" value="WD40 repeat-like"/>
    <property type="match status" value="1"/>
</dbReference>
<reference evidence="5 6" key="2">
    <citation type="submission" date="2018-11" db="EMBL/GenBank/DDBJ databases">
        <authorList>
            <consortium name="Pathogen Informatics"/>
        </authorList>
    </citation>
    <scope>NUCLEOTIDE SEQUENCE [LARGE SCALE GENOMIC DNA]</scope>
    <source>
        <strain evidence="5 6">NST_G2</strain>
    </source>
</reference>
<keyword evidence="1 3" id="KW-0853">WD repeat</keyword>
<feature type="region of interest" description="Disordered" evidence="4">
    <location>
        <begin position="282"/>
        <end position="331"/>
    </location>
</feature>
<dbReference type="PANTHER" id="PTHR19850">
    <property type="entry name" value="GUANINE NUCLEOTIDE-BINDING PROTEIN BETA G PROTEIN BETA"/>
    <property type="match status" value="1"/>
</dbReference>
<dbReference type="InterPro" id="IPR016346">
    <property type="entry name" value="G-protein_beta_1-5"/>
</dbReference>
<feature type="compositionally biased region" description="Polar residues" evidence="4">
    <location>
        <begin position="284"/>
        <end position="311"/>
    </location>
</feature>
<dbReference type="PROSITE" id="PS50082">
    <property type="entry name" value="WD_REPEATS_2"/>
    <property type="match status" value="4"/>
</dbReference>
<sequence>MRETSNEQQLLREVQELRSQLNDTRRVFCDVTMATKAQDDGIDMLENLPRLQAVHQLKAHSSRVHQVVWSPNDDILMSVGADSFLGIWDVKRGLLRNLVDTTTNQTTTVDCTPDLDIVYCGGLYAKVDAFVLNHRSAEDGYSEYTASTVFEHEGRINAVTCLKDKGLLTAAAVDGAVLWDVDNVKILGKFNHQPADVLCLLPLSPNGQNFITGSSDGVPRVWDKREATPLVSTMGGHESELTCMEMLPNETSFVTGSDDTSLHLYDLRLDFPIARYSKPEISSAGRQSLARSRTMSENWSSDNGAQVTAGGTRSAGDKDNEEELNTTPGVSGIGVSNSGRIVLSGCRDSYLYVWDLCDTSGAVEALRQPGPIMSLKMAHDKHALAQLTWDAKTKIQIFRPA</sequence>
<keyword evidence="2" id="KW-0677">Repeat</keyword>
<proteinExistence type="predicted"/>
<dbReference type="GO" id="GO:0007165">
    <property type="term" value="P:signal transduction"/>
    <property type="evidence" value="ECO:0007669"/>
    <property type="project" value="InterPro"/>
</dbReference>
<reference evidence="7" key="1">
    <citation type="submission" date="2016-06" db="UniProtKB">
        <authorList>
            <consortium name="WormBaseParasite"/>
        </authorList>
    </citation>
    <scope>IDENTIFICATION</scope>
</reference>
<dbReference type="PROSITE" id="PS00678">
    <property type="entry name" value="WD_REPEATS_1"/>
    <property type="match status" value="2"/>
</dbReference>
<evidence type="ECO:0000256" key="4">
    <source>
        <dbReference type="SAM" id="MobiDB-lite"/>
    </source>
</evidence>
<feature type="repeat" description="WD" evidence="3">
    <location>
        <begin position="201"/>
        <end position="232"/>
    </location>
</feature>
<evidence type="ECO:0000256" key="1">
    <source>
        <dbReference type="ARBA" id="ARBA00022574"/>
    </source>
</evidence>
<evidence type="ECO:0000313" key="7">
    <source>
        <dbReference type="WBParaSite" id="SSLN_0000241601-mRNA-1"/>
    </source>
</evidence>
<evidence type="ECO:0000313" key="6">
    <source>
        <dbReference type="Proteomes" id="UP000275846"/>
    </source>
</evidence>
<dbReference type="PROSITE" id="PS50294">
    <property type="entry name" value="WD_REPEATS_REGION"/>
    <property type="match status" value="2"/>
</dbReference>
<dbReference type="InterPro" id="IPR001680">
    <property type="entry name" value="WD40_rpt"/>
</dbReference>
<dbReference type="STRING" id="70667.A0A183SDP8"/>
<dbReference type="WBParaSite" id="SSLN_0000241601-mRNA-1">
    <property type="protein sequence ID" value="SSLN_0000241601-mRNA-1"/>
    <property type="gene ID" value="SSLN_0000241601"/>
</dbReference>
<protein>
    <submittedName>
        <fullName evidence="7">WD_REPEATS_REGION domain-containing protein</fullName>
    </submittedName>
</protein>
<dbReference type="SMART" id="SM00320">
    <property type="entry name" value="WD40"/>
    <property type="match status" value="5"/>
</dbReference>